<evidence type="ECO:0008006" key="5">
    <source>
        <dbReference type="Google" id="ProtNLM"/>
    </source>
</evidence>
<keyword evidence="2" id="KW-0812">Transmembrane</keyword>
<evidence type="ECO:0000313" key="3">
    <source>
        <dbReference type="EMBL" id="GAA0779737.1"/>
    </source>
</evidence>
<accession>A0ABN1KZJ2</accession>
<dbReference type="EMBL" id="BAAACI010000018">
    <property type="protein sequence ID" value="GAA0779737.1"/>
    <property type="molecule type" value="Genomic_DNA"/>
</dbReference>
<keyword evidence="2" id="KW-1133">Transmembrane helix</keyword>
<protein>
    <recommendedName>
        <fullName evidence="5">tRNA (Guanine-N1)-methyltransferase</fullName>
    </recommendedName>
</protein>
<organism evidence="3 4">
    <name type="scientific">Clostridium subterminale</name>
    <dbReference type="NCBI Taxonomy" id="1550"/>
    <lineage>
        <taxon>Bacteria</taxon>
        <taxon>Bacillati</taxon>
        <taxon>Bacillota</taxon>
        <taxon>Clostridia</taxon>
        <taxon>Eubacteriales</taxon>
        <taxon>Clostridiaceae</taxon>
        <taxon>Clostridium</taxon>
    </lineage>
</organism>
<evidence type="ECO:0000256" key="1">
    <source>
        <dbReference type="SAM" id="MobiDB-lite"/>
    </source>
</evidence>
<dbReference type="RefSeq" id="WP_343828220.1">
    <property type="nucleotide sequence ID" value="NZ_BAAACI010000018.1"/>
</dbReference>
<sequence>MRKKPSMFSKDYRRQLKLRRIKYMVIFLIIIMVMGIAGLVFTNKEGIVAIKKIFVKESIEDNNHKSEENKNKTEENSEGESVVEEKPTQTSSNIELKSGKKVVINYEEKDGVKKINTIDSDSQVKCSLSPSQEIILILDNEAQDMYILNRKEELTNITNEQYVSTTNEVFRKENVLSYNPSYKWVESAQFIDNTHIAYSSSLPWINDNDNRYLWIYNMENNTHKGYYNIKGKSFEVGQITDKGLTISLDNREIIVDRDGKIVQ</sequence>
<feature type="transmembrane region" description="Helical" evidence="2">
    <location>
        <begin position="21"/>
        <end position="41"/>
    </location>
</feature>
<keyword evidence="2" id="KW-0472">Membrane</keyword>
<evidence type="ECO:0000256" key="2">
    <source>
        <dbReference type="SAM" id="Phobius"/>
    </source>
</evidence>
<feature type="region of interest" description="Disordered" evidence="1">
    <location>
        <begin position="64"/>
        <end position="92"/>
    </location>
</feature>
<proteinExistence type="predicted"/>
<feature type="compositionally biased region" description="Basic and acidic residues" evidence="1">
    <location>
        <begin position="64"/>
        <end position="75"/>
    </location>
</feature>
<name>A0ABN1KZJ2_CLOSU</name>
<evidence type="ECO:0000313" key="4">
    <source>
        <dbReference type="Proteomes" id="UP001501047"/>
    </source>
</evidence>
<reference evidence="3 4" key="1">
    <citation type="journal article" date="2019" name="Int. J. Syst. Evol. Microbiol.">
        <title>The Global Catalogue of Microorganisms (GCM) 10K type strain sequencing project: providing services to taxonomists for standard genome sequencing and annotation.</title>
        <authorList>
            <consortium name="The Broad Institute Genomics Platform"/>
            <consortium name="The Broad Institute Genome Sequencing Center for Infectious Disease"/>
            <person name="Wu L."/>
            <person name="Ma J."/>
        </authorList>
    </citation>
    <scope>NUCLEOTIDE SEQUENCE [LARGE SCALE GENOMIC DNA]</scope>
    <source>
        <strain evidence="3 4">JCM 1417</strain>
    </source>
</reference>
<dbReference type="Proteomes" id="UP001501047">
    <property type="component" value="Unassembled WGS sequence"/>
</dbReference>
<keyword evidence="4" id="KW-1185">Reference proteome</keyword>
<comment type="caution">
    <text evidence="3">The sequence shown here is derived from an EMBL/GenBank/DDBJ whole genome shotgun (WGS) entry which is preliminary data.</text>
</comment>
<gene>
    <name evidence="3" type="ORF">GCM10008908_38850</name>
</gene>